<feature type="compositionally biased region" description="Pro residues" evidence="1">
    <location>
        <begin position="76"/>
        <end position="91"/>
    </location>
</feature>
<feature type="region of interest" description="Disordered" evidence="1">
    <location>
        <begin position="71"/>
        <end position="95"/>
    </location>
</feature>
<feature type="region of interest" description="Disordered" evidence="1">
    <location>
        <begin position="1"/>
        <end position="42"/>
    </location>
</feature>
<evidence type="ECO:0000313" key="2">
    <source>
        <dbReference type="EMBL" id="CUV17291.1"/>
    </source>
</evidence>
<sequence>MKFFSLRSSVHTASTAAPAARDAASSASAAPQQPASASAGSGRISHALRGLKRCLRPAAINVTAVPGFTKTTIDPLPIPKRPPPPNLPKAPKPAGQHKLDRIDRQVHNLTQKLYPPLPSGLHADPEAKRAIASSRAFASAVEALFVPSGAGVDAVPGLQTLIDGLAGMAEAQPDAVDTTRYAGMLQCARALATATGGRADAACRALEHLRDRFSLTDGSNGAPSTPEQMHAWSTAKLLAHTASGFDALLALRPALAEVDATLPDDDNMNGRMKREGLRTFLQAADLMAARLPAGVAPPQTPHAQLQDARARLDAAAGRASLAGDGLALNALVCAAQVHAEPHEAAHAVDDRAQVAAYVAWRSGYREGGKGSALERSLGRMHKFTTWARRAEHRATHPLAAFDPRRLLGMRKSPLTAAAYGTGGANLGLLNQEAQALHDTVKHGIEAMQAHSTALRALNGRHALSTEQRGLLVLREAVLQHWAQSIGTTWRSSKLKLSDHDKRAIADWVRKAAPGARVDAEAVLAYREFRKLDKLDLKTLVRWLDEARAFDPRASESPTLRAAADNIVKAGDIERGRPIKPRGTTLADFREALTGAIGQMPLGNYVRYFDGATYGVNTNMTVNQHEFSHNSLVPSMGLGPGARELTGRHAFVEIGSSSYGGEVFIGTDKRSSTGVGAGLYAGFKVGIKNWHLSAGFSAGVAHAHDRSAPVGVIVRTGLTYGADGKATSAWRDNVADVTRFLFQTAAEGQAARPVPPDRMWEQFSARFFRTPDISVNWRDQRRSSHTVTKHGSGAVRVAAGAVRVGPAFSVGHDQVLASKNDRVDTNGWLRGVERARARASNVHVSGSLAAVAQGVGHFSNRSGFPESVTLPSVPIVGASANILPSGTSVTLRRVDEHGRLNPRFIRRLVEFIDPSAFLSHMQARLPQIAHSDASRAKVGAFMSAMRDMGTQGNLAYGESWKIRPEVTEVLNAYTDEIQLMLKCAKAAPGAGGQAIQPAQAAQTYHDLIERIFETVERETAMPPDEQAQAFRQALAGLRDQEVDQILRLANETIRVLKDVQSWKLSGYYAYDITTHGYTAGPAMLLQATASTSVAGERVLAELAVRDLELMDDPAHAAQDKDPAAGEVL</sequence>
<organism evidence="2">
    <name type="scientific">Ralstonia solanacearum</name>
    <name type="common">Pseudomonas solanacearum</name>
    <dbReference type="NCBI Taxonomy" id="305"/>
    <lineage>
        <taxon>Bacteria</taxon>
        <taxon>Pseudomonadati</taxon>
        <taxon>Pseudomonadota</taxon>
        <taxon>Betaproteobacteria</taxon>
        <taxon>Burkholderiales</taxon>
        <taxon>Burkholderiaceae</taxon>
        <taxon>Ralstonia</taxon>
        <taxon>Ralstonia solanacearum species complex</taxon>
    </lineage>
</organism>
<name>A0A0S4U4W3_RALSL</name>
<feature type="compositionally biased region" description="Low complexity" evidence="1">
    <location>
        <begin position="12"/>
        <end position="42"/>
    </location>
</feature>
<proteinExistence type="predicted"/>
<evidence type="ECO:0000256" key="1">
    <source>
        <dbReference type="SAM" id="MobiDB-lite"/>
    </source>
</evidence>
<gene>
    <name evidence="2" type="primary">hpx</name>
    <name evidence="2" type="ORF">PSS4_v1_290028</name>
</gene>
<protein>
    <submittedName>
        <fullName evidence="2">Type III effector protein</fullName>
    </submittedName>
</protein>
<dbReference type="AlphaFoldDB" id="A0A0S4U4W3"/>
<accession>A0A0S4U4W3</accession>
<dbReference type="EMBL" id="LN899821">
    <property type="protein sequence ID" value="CUV17291.1"/>
    <property type="molecule type" value="Genomic_DNA"/>
</dbReference>
<feature type="compositionally biased region" description="Polar residues" evidence="1">
    <location>
        <begin position="1"/>
        <end position="11"/>
    </location>
</feature>
<reference evidence="2" key="1">
    <citation type="submission" date="2015-10" db="EMBL/GenBank/DDBJ databases">
        <authorList>
            <person name="Gilbert D.G."/>
        </authorList>
    </citation>
    <scope>NUCLEOTIDE SEQUENCE</scope>
    <source>
        <strain evidence="2">Phyl III-seqv23</strain>
    </source>
</reference>